<dbReference type="InterPro" id="IPR044068">
    <property type="entry name" value="CB"/>
</dbReference>
<evidence type="ECO:0000313" key="8">
    <source>
        <dbReference type="EMBL" id="HJG15170.1"/>
    </source>
</evidence>
<proteinExistence type="inferred from homology"/>
<evidence type="ECO:0000256" key="1">
    <source>
        <dbReference type="ARBA" id="ARBA00008857"/>
    </source>
</evidence>
<dbReference type="CDD" id="cd01189">
    <property type="entry name" value="INT_ICEBs1_C_like"/>
    <property type="match status" value="1"/>
</dbReference>
<evidence type="ECO:0000256" key="4">
    <source>
        <dbReference type="ARBA" id="ARBA00023172"/>
    </source>
</evidence>
<dbReference type="GO" id="GO:0003677">
    <property type="term" value="F:DNA binding"/>
    <property type="evidence" value="ECO:0007669"/>
    <property type="project" value="UniProtKB-UniRule"/>
</dbReference>
<dbReference type="InterPro" id="IPR013762">
    <property type="entry name" value="Integrase-like_cat_sf"/>
</dbReference>
<dbReference type="InterPro" id="IPR028259">
    <property type="entry name" value="AP2-like_int_N"/>
</dbReference>
<dbReference type="InterPro" id="IPR002104">
    <property type="entry name" value="Integrase_catalytic"/>
</dbReference>
<dbReference type="Pfam" id="PF14657">
    <property type="entry name" value="Arm-DNA-bind_4"/>
    <property type="match status" value="1"/>
</dbReference>
<name>A0A921LJV9_9LACO</name>
<dbReference type="InterPro" id="IPR011010">
    <property type="entry name" value="DNA_brk_join_enz"/>
</dbReference>
<comment type="similarity">
    <text evidence="1">Belongs to the 'phage' integrase family.</text>
</comment>
<dbReference type="PANTHER" id="PTHR30349">
    <property type="entry name" value="PHAGE INTEGRASE-RELATED"/>
    <property type="match status" value="1"/>
</dbReference>
<dbReference type="Gene3D" id="1.10.150.130">
    <property type="match status" value="1"/>
</dbReference>
<dbReference type="Pfam" id="PF14659">
    <property type="entry name" value="Phage_int_SAM_3"/>
    <property type="match status" value="1"/>
</dbReference>
<feature type="domain" description="Core-binding (CB)" evidence="7">
    <location>
        <begin position="59"/>
        <end position="140"/>
    </location>
</feature>
<gene>
    <name evidence="8" type="ORF">K8V06_03390</name>
</gene>
<dbReference type="Pfam" id="PF00589">
    <property type="entry name" value="Phage_integrase"/>
    <property type="match status" value="1"/>
</dbReference>
<comment type="caution">
    <text evidence="8">The sequence shown here is derived from an EMBL/GenBank/DDBJ whole genome shotgun (WGS) entry which is preliminary data.</text>
</comment>
<dbReference type="PROSITE" id="PS51900">
    <property type="entry name" value="CB"/>
    <property type="match status" value="1"/>
</dbReference>
<dbReference type="Gene3D" id="1.10.443.10">
    <property type="entry name" value="Intergrase catalytic core"/>
    <property type="match status" value="1"/>
</dbReference>
<dbReference type="SUPFAM" id="SSF56349">
    <property type="entry name" value="DNA breaking-rejoining enzymes"/>
    <property type="match status" value="1"/>
</dbReference>
<organism evidence="8 9">
    <name type="scientific">Ligilactobacillus salivarius</name>
    <dbReference type="NCBI Taxonomy" id="1624"/>
    <lineage>
        <taxon>Bacteria</taxon>
        <taxon>Bacillati</taxon>
        <taxon>Bacillota</taxon>
        <taxon>Bacilli</taxon>
        <taxon>Lactobacillales</taxon>
        <taxon>Lactobacillaceae</taxon>
        <taxon>Ligilactobacillus</taxon>
    </lineage>
</organism>
<evidence type="ECO:0000313" key="9">
    <source>
        <dbReference type="Proteomes" id="UP000759256"/>
    </source>
</evidence>
<keyword evidence="3 5" id="KW-0238">DNA-binding</keyword>
<dbReference type="EMBL" id="DYVK01000031">
    <property type="protein sequence ID" value="HJG15170.1"/>
    <property type="molecule type" value="Genomic_DNA"/>
</dbReference>
<dbReference type="GO" id="GO:0015074">
    <property type="term" value="P:DNA integration"/>
    <property type="evidence" value="ECO:0007669"/>
    <property type="project" value="UniProtKB-KW"/>
</dbReference>
<protein>
    <submittedName>
        <fullName evidence="8">Site-specific integrase</fullName>
    </submittedName>
</protein>
<keyword evidence="4" id="KW-0233">DNA recombination</keyword>
<evidence type="ECO:0000256" key="3">
    <source>
        <dbReference type="ARBA" id="ARBA00023125"/>
    </source>
</evidence>
<reference evidence="8" key="2">
    <citation type="submission" date="2021-09" db="EMBL/GenBank/DDBJ databases">
        <authorList>
            <person name="Gilroy R."/>
        </authorList>
    </citation>
    <scope>NUCLEOTIDE SEQUENCE</scope>
    <source>
        <strain evidence="8">CHK189-29639</strain>
    </source>
</reference>
<dbReference type="RefSeq" id="WP_101898149.1">
    <property type="nucleotide sequence ID" value="NZ_PKGN01000031.1"/>
</dbReference>
<dbReference type="PROSITE" id="PS51898">
    <property type="entry name" value="TYR_RECOMBINASE"/>
    <property type="match status" value="1"/>
</dbReference>
<keyword evidence="2" id="KW-0229">DNA integration</keyword>
<accession>A0A921LJV9</accession>
<dbReference type="GO" id="GO:0006310">
    <property type="term" value="P:DNA recombination"/>
    <property type="evidence" value="ECO:0007669"/>
    <property type="project" value="UniProtKB-KW"/>
</dbReference>
<reference evidence="8" key="1">
    <citation type="journal article" date="2021" name="PeerJ">
        <title>Extensive microbial diversity within the chicken gut microbiome revealed by metagenomics and culture.</title>
        <authorList>
            <person name="Gilroy R."/>
            <person name="Ravi A."/>
            <person name="Getino M."/>
            <person name="Pursley I."/>
            <person name="Horton D.L."/>
            <person name="Alikhan N.F."/>
            <person name="Baker D."/>
            <person name="Gharbi K."/>
            <person name="Hall N."/>
            <person name="Watson M."/>
            <person name="Adriaenssens E.M."/>
            <person name="Foster-Nyarko E."/>
            <person name="Jarju S."/>
            <person name="Secka A."/>
            <person name="Antonio M."/>
            <person name="Oren A."/>
            <person name="Chaudhuri R.R."/>
            <person name="La Ragione R."/>
            <person name="Hildebrand F."/>
            <person name="Pallen M.J."/>
        </authorList>
    </citation>
    <scope>NUCLEOTIDE SEQUENCE</scope>
    <source>
        <strain evidence="8">CHK189-29639</strain>
    </source>
</reference>
<dbReference type="InterPro" id="IPR050090">
    <property type="entry name" value="Tyrosine_recombinase_XerCD"/>
</dbReference>
<dbReference type="AlphaFoldDB" id="A0A921LJV9"/>
<dbReference type="PANTHER" id="PTHR30349:SF64">
    <property type="entry name" value="PROPHAGE INTEGRASE INTD-RELATED"/>
    <property type="match status" value="1"/>
</dbReference>
<evidence type="ECO:0000256" key="5">
    <source>
        <dbReference type="PROSITE-ProRule" id="PRU01248"/>
    </source>
</evidence>
<evidence type="ECO:0000259" key="7">
    <source>
        <dbReference type="PROSITE" id="PS51900"/>
    </source>
</evidence>
<dbReference type="InterPro" id="IPR004107">
    <property type="entry name" value="Integrase_SAM-like_N"/>
</dbReference>
<evidence type="ECO:0000259" key="6">
    <source>
        <dbReference type="PROSITE" id="PS51898"/>
    </source>
</evidence>
<sequence length="372" mass="43833">MASITKLNGNWRVRISWYDDQGKRHFKTKAGFSTKLEANRWARSVEVKKNDGSISDKSVSFVNYFMEWFQTYKENKISEITARRYKIIYNVLVEYFGNTKLEKITRRDYQMFINQFGATHAPDTVKKTNSIIRACVKSAIMDDLISKDFTQNIELIWNEDKIRKVDYLNVNELQQVSQYINTHLNPRYTSYYMIYTAIMTGMRLQEIAALTWDDINFNWKTININKAWNFHSKKFVPTKTKSSVRIIRINSDLINVLKQLKINHSQMVFTNFKGYIPTSNGCNRSLRYILNELNIDKPSYHFHAIRHSHVALLLFKGIDIYAISKRLGHSDLNTTTKHYAYLIDELRQRSDDDIENVLNDLNNKESLKSKIK</sequence>
<evidence type="ECO:0000256" key="2">
    <source>
        <dbReference type="ARBA" id="ARBA00022908"/>
    </source>
</evidence>
<dbReference type="InterPro" id="IPR010998">
    <property type="entry name" value="Integrase_recombinase_N"/>
</dbReference>
<feature type="domain" description="Tyr recombinase" evidence="6">
    <location>
        <begin position="163"/>
        <end position="353"/>
    </location>
</feature>
<dbReference type="Proteomes" id="UP000759256">
    <property type="component" value="Unassembled WGS sequence"/>
</dbReference>